<gene>
    <name evidence="2" type="ORF">ASPZODRAFT_130253</name>
</gene>
<dbReference type="PANTHER" id="PTHR40619">
    <property type="entry name" value="FUNGAL STAND N-TERMINAL GOODBYE DOMAIN-CONTAINING PROTEIN"/>
    <property type="match status" value="1"/>
</dbReference>
<evidence type="ECO:0000313" key="2">
    <source>
        <dbReference type="EMBL" id="OJJ48281.1"/>
    </source>
</evidence>
<sequence>MKRTRENRDDEKKQIVTAFVRERASEYHDAFGVSTPLSGAGGDENRLPAARDLQAVLEAYNATVDHDRRFDIEQCTWDDVLDTLNEAEEEYYQKGKGNLNFVRRGFRIAGDYSDAIRPWVDLIPLGNGMEVLNAGLSVIFNIAKQNADNRGKILAAFHDIPAIILRTEEQQNQFARAAVLREKAIALYSTVVQALADLIFLLQGSRSGSSFKNHVKRMSKRCFAPSYTANQIDQILQRVRKSTEDFKECREMVKSQLAIETYQNTSALRVQATLIDSRTERMSGDVSHLAQGVDELNSSSKYTNVQLDGVQDQLSKLIMEVEASRAQQYAAYQPGMDAQAALCHFILNDFPGLWNAVASMNTPMIQSQSFLSRMDLLSCLGVSPRASVDDVDVVLKQHSVLTAEAQAQSQQLLSSIEFSRWMKASHAETLFVQGNSSIIGPCRVSPLSALCATLSLNLSKYPNCTVLHFFCGIHEAPGDPIAGPNGLIRSLIVQLLLTRATFNLDFINTRAFEELIRAHSLFDLCHTFRELIEQLPPTATVVCIMDGVARFESDAWLTDLLEVIHTLNQIIVNPALHPVVKLLVTTPFAQSGRVGRAIIAHHRLTLRNAVGGGMGHTISDRSLSSRMNRLDEYRLKMQQNGHGGRSEDDDSEEDQF</sequence>
<proteinExistence type="predicted"/>
<dbReference type="EMBL" id="KV878339">
    <property type="protein sequence ID" value="OJJ48281.1"/>
    <property type="molecule type" value="Genomic_DNA"/>
</dbReference>
<dbReference type="Proteomes" id="UP000184188">
    <property type="component" value="Unassembled WGS sequence"/>
</dbReference>
<keyword evidence="3" id="KW-1185">Reference proteome</keyword>
<feature type="compositionally biased region" description="Acidic residues" evidence="1">
    <location>
        <begin position="647"/>
        <end position="656"/>
    </location>
</feature>
<protein>
    <recommendedName>
        <fullName evidence="4">Fungal STAND N-terminal Goodbye domain-containing protein</fullName>
    </recommendedName>
</protein>
<dbReference type="VEuPathDB" id="FungiDB:ASPZODRAFT_130253"/>
<reference evidence="3" key="1">
    <citation type="journal article" date="2017" name="Genome Biol.">
        <title>Comparative genomics reveals high biological diversity and specific adaptations in the industrially and medically important fungal genus Aspergillus.</title>
        <authorList>
            <person name="de Vries R.P."/>
            <person name="Riley R."/>
            <person name="Wiebenga A."/>
            <person name="Aguilar-Osorio G."/>
            <person name="Amillis S."/>
            <person name="Uchima C.A."/>
            <person name="Anderluh G."/>
            <person name="Asadollahi M."/>
            <person name="Askin M."/>
            <person name="Barry K."/>
            <person name="Battaglia E."/>
            <person name="Bayram O."/>
            <person name="Benocci T."/>
            <person name="Braus-Stromeyer S.A."/>
            <person name="Caldana C."/>
            <person name="Canovas D."/>
            <person name="Cerqueira G.C."/>
            <person name="Chen F."/>
            <person name="Chen W."/>
            <person name="Choi C."/>
            <person name="Clum A."/>
            <person name="Dos Santos R.A."/>
            <person name="Damasio A.R."/>
            <person name="Diallinas G."/>
            <person name="Emri T."/>
            <person name="Fekete E."/>
            <person name="Flipphi M."/>
            <person name="Freyberg S."/>
            <person name="Gallo A."/>
            <person name="Gournas C."/>
            <person name="Habgood R."/>
            <person name="Hainaut M."/>
            <person name="Harispe M.L."/>
            <person name="Henrissat B."/>
            <person name="Hilden K.S."/>
            <person name="Hope R."/>
            <person name="Hossain A."/>
            <person name="Karabika E."/>
            <person name="Karaffa L."/>
            <person name="Karanyi Z."/>
            <person name="Krasevec N."/>
            <person name="Kuo A."/>
            <person name="Kusch H."/>
            <person name="LaButti K."/>
            <person name="Lagendijk E.L."/>
            <person name="Lapidus A."/>
            <person name="Levasseur A."/>
            <person name="Lindquist E."/>
            <person name="Lipzen A."/>
            <person name="Logrieco A.F."/>
            <person name="MacCabe A."/>
            <person name="Maekelae M.R."/>
            <person name="Malavazi I."/>
            <person name="Melin P."/>
            <person name="Meyer V."/>
            <person name="Mielnichuk N."/>
            <person name="Miskei M."/>
            <person name="Molnar A.P."/>
            <person name="Mule G."/>
            <person name="Ngan C.Y."/>
            <person name="Orejas M."/>
            <person name="Orosz E."/>
            <person name="Ouedraogo J.P."/>
            <person name="Overkamp K.M."/>
            <person name="Park H.-S."/>
            <person name="Perrone G."/>
            <person name="Piumi F."/>
            <person name="Punt P.J."/>
            <person name="Ram A.F."/>
            <person name="Ramon A."/>
            <person name="Rauscher S."/>
            <person name="Record E."/>
            <person name="Riano-Pachon D.M."/>
            <person name="Robert V."/>
            <person name="Roehrig J."/>
            <person name="Ruller R."/>
            <person name="Salamov A."/>
            <person name="Salih N.S."/>
            <person name="Samson R.A."/>
            <person name="Sandor E."/>
            <person name="Sanguinetti M."/>
            <person name="Schuetze T."/>
            <person name="Sepcic K."/>
            <person name="Shelest E."/>
            <person name="Sherlock G."/>
            <person name="Sophianopoulou V."/>
            <person name="Squina F.M."/>
            <person name="Sun H."/>
            <person name="Susca A."/>
            <person name="Todd R.B."/>
            <person name="Tsang A."/>
            <person name="Unkles S.E."/>
            <person name="van de Wiele N."/>
            <person name="van Rossen-Uffink D."/>
            <person name="Oliveira J.V."/>
            <person name="Vesth T.C."/>
            <person name="Visser J."/>
            <person name="Yu J.-H."/>
            <person name="Zhou M."/>
            <person name="Andersen M.R."/>
            <person name="Archer D.B."/>
            <person name="Baker S.E."/>
            <person name="Benoit I."/>
            <person name="Brakhage A.A."/>
            <person name="Braus G.H."/>
            <person name="Fischer R."/>
            <person name="Frisvad J.C."/>
            <person name="Goldman G.H."/>
            <person name="Houbraken J."/>
            <person name="Oakley B."/>
            <person name="Pocsi I."/>
            <person name="Scazzocchio C."/>
            <person name="Seiboth B."/>
            <person name="vanKuyk P.A."/>
            <person name="Wortman J."/>
            <person name="Dyer P.S."/>
            <person name="Grigoriev I.V."/>
        </authorList>
    </citation>
    <scope>NUCLEOTIDE SEQUENCE [LARGE SCALE GENOMIC DNA]</scope>
    <source>
        <strain evidence="3">CBS 506.65</strain>
    </source>
</reference>
<evidence type="ECO:0000313" key="3">
    <source>
        <dbReference type="Proteomes" id="UP000184188"/>
    </source>
</evidence>
<name>A0A1L9SMF9_9EURO</name>
<organism evidence="2 3">
    <name type="scientific">Penicilliopsis zonata CBS 506.65</name>
    <dbReference type="NCBI Taxonomy" id="1073090"/>
    <lineage>
        <taxon>Eukaryota</taxon>
        <taxon>Fungi</taxon>
        <taxon>Dikarya</taxon>
        <taxon>Ascomycota</taxon>
        <taxon>Pezizomycotina</taxon>
        <taxon>Eurotiomycetes</taxon>
        <taxon>Eurotiomycetidae</taxon>
        <taxon>Eurotiales</taxon>
        <taxon>Aspergillaceae</taxon>
        <taxon>Penicilliopsis</taxon>
    </lineage>
</organism>
<dbReference type="OrthoDB" id="5419927at2759"/>
<dbReference type="GeneID" id="34608925"/>
<dbReference type="PANTHER" id="PTHR40619:SF3">
    <property type="entry name" value="FUNGAL STAND N-TERMINAL GOODBYE DOMAIN-CONTAINING PROTEIN"/>
    <property type="match status" value="1"/>
</dbReference>
<evidence type="ECO:0008006" key="4">
    <source>
        <dbReference type="Google" id="ProtNLM"/>
    </source>
</evidence>
<feature type="region of interest" description="Disordered" evidence="1">
    <location>
        <begin position="637"/>
        <end position="656"/>
    </location>
</feature>
<dbReference type="STRING" id="1073090.A0A1L9SMF9"/>
<evidence type="ECO:0000256" key="1">
    <source>
        <dbReference type="SAM" id="MobiDB-lite"/>
    </source>
</evidence>
<accession>A0A1L9SMF9</accession>
<dbReference type="AlphaFoldDB" id="A0A1L9SMF9"/>
<dbReference type="RefSeq" id="XP_022582791.1">
    <property type="nucleotide sequence ID" value="XM_022722460.1"/>
</dbReference>